<dbReference type="InterPro" id="IPR003615">
    <property type="entry name" value="HNH_nuc"/>
</dbReference>
<dbReference type="InterPro" id="IPR003870">
    <property type="entry name" value="DUF222"/>
</dbReference>
<dbReference type="AlphaFoldDB" id="A0A7W5JXS1"/>
<dbReference type="GO" id="GO:0004519">
    <property type="term" value="F:endonuclease activity"/>
    <property type="evidence" value="ECO:0007669"/>
    <property type="project" value="InterPro"/>
</dbReference>
<comment type="caution">
    <text evidence="3">The sequence shown here is derived from an EMBL/GenBank/DDBJ whole genome shotgun (WGS) entry which is preliminary data.</text>
</comment>
<dbReference type="SMART" id="SM00507">
    <property type="entry name" value="HNHc"/>
    <property type="match status" value="1"/>
</dbReference>
<reference evidence="3 4" key="1">
    <citation type="submission" date="2020-08" db="EMBL/GenBank/DDBJ databases">
        <title>Sequencing the genomes of 1000 actinobacteria strains.</title>
        <authorList>
            <person name="Klenk H.-P."/>
        </authorList>
    </citation>
    <scope>NUCLEOTIDE SEQUENCE [LARGE SCALE GENOMIC DNA]</scope>
    <source>
        <strain evidence="3 4">DSM 11053</strain>
    </source>
</reference>
<dbReference type="Gene3D" id="1.10.30.50">
    <property type="match status" value="1"/>
</dbReference>
<dbReference type="Pfam" id="PF01844">
    <property type="entry name" value="HNH"/>
    <property type="match status" value="1"/>
</dbReference>
<evidence type="ECO:0000313" key="4">
    <source>
        <dbReference type="Proteomes" id="UP000565572"/>
    </source>
</evidence>
<dbReference type="EMBL" id="JACHZG010000001">
    <property type="protein sequence ID" value="MBB3328258.1"/>
    <property type="molecule type" value="Genomic_DNA"/>
</dbReference>
<accession>A0A7W5JXS1</accession>
<evidence type="ECO:0000313" key="3">
    <source>
        <dbReference type="EMBL" id="MBB3328258.1"/>
    </source>
</evidence>
<dbReference type="RefSeq" id="WP_183340024.1">
    <property type="nucleotide sequence ID" value="NZ_JACHZG010000001.1"/>
</dbReference>
<protein>
    <recommendedName>
        <fullName evidence="2">HNH nuclease domain-containing protein</fullName>
    </recommendedName>
</protein>
<name>A0A7W5JXS1_9ACTN</name>
<dbReference type="Proteomes" id="UP000565572">
    <property type="component" value="Unassembled WGS sequence"/>
</dbReference>
<proteinExistence type="inferred from homology"/>
<evidence type="ECO:0000259" key="2">
    <source>
        <dbReference type="SMART" id="SM00507"/>
    </source>
</evidence>
<dbReference type="InterPro" id="IPR002711">
    <property type="entry name" value="HNH"/>
</dbReference>
<feature type="domain" description="HNH nuclease" evidence="2">
    <location>
        <begin position="357"/>
        <end position="410"/>
    </location>
</feature>
<sequence>MEIEGGESGAAMPVDDALDDFVGALDQLIGVVEAGGLDGLDKAGLVGFLQRFEQTRNRMSLIDHRAVRVAESVRLAETVGQPNLPATLAWVLRLSRGEAARRVRAAEAVGERVAMTGEELGPLRPALAAAQRAGDVSPEQVDVCVRALEGVDRRGFDPADLDLGDRLLAEYAVTFGPKELRVIAQQVVDRIDPDGTVPAEQLNTERRHLAFRKLTDGMYAVEGRLTGELGAKLHAVLGPLAKPRLETVVLEDGRTVEEPDPRHHGQRSHDALGEVCDRLLRSGTLPDSGGTPATVIVTIPEDDLQARARWGVTSDGTMLSTETIVRLADQADVYPAVLTKTGVVLQLGRTRRLATNGQTVALIARDGGCSFPGCDRPPEWCERHHVTEWSQGGRTDLHNLTLLCAWHHHNFAARGWTCHMIDDLPAWIPPKWVDRDQRPVLNARILARQRGLGLRC</sequence>
<dbReference type="CDD" id="cd00085">
    <property type="entry name" value="HNHc"/>
    <property type="match status" value="1"/>
</dbReference>
<organism evidence="3 4">
    <name type="scientific">Microlunatus antarcticus</name>
    <dbReference type="NCBI Taxonomy" id="53388"/>
    <lineage>
        <taxon>Bacteria</taxon>
        <taxon>Bacillati</taxon>
        <taxon>Actinomycetota</taxon>
        <taxon>Actinomycetes</taxon>
        <taxon>Propionibacteriales</taxon>
        <taxon>Propionibacteriaceae</taxon>
        <taxon>Microlunatus</taxon>
    </lineage>
</organism>
<dbReference type="GO" id="GO:0003676">
    <property type="term" value="F:nucleic acid binding"/>
    <property type="evidence" value="ECO:0007669"/>
    <property type="project" value="InterPro"/>
</dbReference>
<dbReference type="Pfam" id="PF02720">
    <property type="entry name" value="DUF222"/>
    <property type="match status" value="1"/>
</dbReference>
<keyword evidence="4" id="KW-1185">Reference proteome</keyword>
<dbReference type="GO" id="GO:0008270">
    <property type="term" value="F:zinc ion binding"/>
    <property type="evidence" value="ECO:0007669"/>
    <property type="project" value="InterPro"/>
</dbReference>
<evidence type="ECO:0000256" key="1">
    <source>
        <dbReference type="ARBA" id="ARBA00023450"/>
    </source>
</evidence>
<gene>
    <name evidence="3" type="ORF">FHX39_003202</name>
</gene>
<comment type="similarity">
    <text evidence="1">Belongs to the Rv1128c/1148c/1588c/1702c/1945/3466 family.</text>
</comment>